<evidence type="ECO:0000259" key="2">
    <source>
        <dbReference type="Pfam" id="PF15950"/>
    </source>
</evidence>
<name>A0ABM1SGC8_LIMPO</name>
<protein>
    <submittedName>
        <fullName evidence="4">Uncharacterized protein LOC106460290</fullName>
    </submittedName>
</protein>
<feature type="region of interest" description="Disordered" evidence="1">
    <location>
        <begin position="290"/>
        <end position="330"/>
    </location>
</feature>
<organism evidence="3 4">
    <name type="scientific">Limulus polyphemus</name>
    <name type="common">Atlantic horseshoe crab</name>
    <dbReference type="NCBI Taxonomy" id="6850"/>
    <lineage>
        <taxon>Eukaryota</taxon>
        <taxon>Metazoa</taxon>
        <taxon>Ecdysozoa</taxon>
        <taxon>Arthropoda</taxon>
        <taxon>Chelicerata</taxon>
        <taxon>Merostomata</taxon>
        <taxon>Xiphosura</taxon>
        <taxon>Limulidae</taxon>
        <taxon>Limulus</taxon>
    </lineage>
</organism>
<proteinExistence type="predicted"/>
<dbReference type="PANTHER" id="PTHR39072:SF3">
    <property type="entry name" value="RE48511P"/>
    <property type="match status" value="1"/>
</dbReference>
<dbReference type="RefSeq" id="XP_022242683.1">
    <property type="nucleotide sequence ID" value="XM_022386975.1"/>
</dbReference>
<feature type="compositionally biased region" description="Low complexity" evidence="1">
    <location>
        <begin position="58"/>
        <end position="71"/>
    </location>
</feature>
<gene>
    <name evidence="4" type="primary">LOC106460290</name>
</gene>
<dbReference type="Proteomes" id="UP000694941">
    <property type="component" value="Unplaced"/>
</dbReference>
<dbReference type="InterPro" id="IPR031866">
    <property type="entry name" value="DUF4758"/>
</dbReference>
<sequence>MSSLNKLHKNGLLWIVNSEEAEILPTITVRGFLNFRTTVDNTVIVFTPAKPGKTDNLPSPSRTIPSIPSTTVPDNAENSEIQDLAYTQTHGILKPDQDLENVLKDSYSPKLLHNALPSEDSQSVHTQTSTLGSFNKLPITTTTRVAGTVAQQLTPALPQYPIGLVTVVTGKSVQDGTTMVHETSVIGTYIDGKYAQILQSTSRLGSLWSDTSSHVETVQNKIKPSATKVIQFSTSSSISAAKNKSPQLTNQRQTSATEFAILDQKHKIVDKKKDNGIASNTVLQSSFKPVDSGLQLSSNPTQSLDIGLKSTSSRPQFRLRPTTSKPSNQENTFIKLHTLRRSTERFRYIPRQRNTHTVQLNRFKVKLTSRLDEGMEEDNLKTKEEEEMEEENEDNATDDPSMFVDPARVIYELATITSEVTLHVGRRKSVRTLTITTSLQRTLEPSELASYELDATETVDRNKALVSTDGSSYYVFSRTYSTTEHSLRTSLVSSLDGEDTVTHTITESFFIRKLITAYRTLPANDLFLLNHTLESDVELPFNSSLEDDLQDDLFSPQSTQQQQMPQTRLPLEASNLDSSMLSLSNSRNLPLQISNPLLSLNQNPLAAVYLGLQQLNRQVTLYSTITKATSYITTDTVYSTKVVRYYDGRITRSRTLSESLSTKTRTVTTLTTTVQPIINTQALQQQQQLQQLIGTQLQPPIPQQYSTVTSSYTTVTTATSTSTRIYTLIYNAFSTKYRTVTSTSPYKTTITTYSTSEVPILATSPPGGAFQFYG</sequence>
<dbReference type="GeneID" id="106460290"/>
<accession>A0ABM1SGC8</accession>
<dbReference type="PANTHER" id="PTHR39072">
    <property type="entry name" value="RE48511P"/>
    <property type="match status" value="1"/>
</dbReference>
<evidence type="ECO:0000313" key="4">
    <source>
        <dbReference type="RefSeq" id="XP_022242683.1"/>
    </source>
</evidence>
<feature type="compositionally biased region" description="Basic and acidic residues" evidence="1">
    <location>
        <begin position="374"/>
        <end position="384"/>
    </location>
</feature>
<reference evidence="4" key="1">
    <citation type="submission" date="2025-08" db="UniProtKB">
        <authorList>
            <consortium name="RefSeq"/>
        </authorList>
    </citation>
    <scope>IDENTIFICATION</scope>
    <source>
        <tissue evidence="4">Muscle</tissue>
    </source>
</reference>
<dbReference type="Pfam" id="PF15950">
    <property type="entry name" value="DUF4758"/>
    <property type="match status" value="1"/>
</dbReference>
<feature type="compositionally biased region" description="Polar residues" evidence="1">
    <location>
        <begin position="294"/>
        <end position="330"/>
    </location>
</feature>
<evidence type="ECO:0000256" key="1">
    <source>
        <dbReference type="SAM" id="MobiDB-lite"/>
    </source>
</evidence>
<feature type="domain" description="DUF4758" evidence="2">
    <location>
        <begin position="110"/>
        <end position="202"/>
    </location>
</feature>
<feature type="compositionally biased region" description="Acidic residues" evidence="1">
    <location>
        <begin position="385"/>
        <end position="397"/>
    </location>
</feature>
<feature type="region of interest" description="Disordered" evidence="1">
    <location>
        <begin position="51"/>
        <end position="75"/>
    </location>
</feature>
<evidence type="ECO:0000313" key="3">
    <source>
        <dbReference type="Proteomes" id="UP000694941"/>
    </source>
</evidence>
<feature type="region of interest" description="Disordered" evidence="1">
    <location>
        <begin position="374"/>
        <end position="402"/>
    </location>
</feature>
<keyword evidence="3" id="KW-1185">Reference proteome</keyword>